<proteinExistence type="predicted"/>
<evidence type="ECO:0000313" key="1">
    <source>
        <dbReference type="EMBL" id="MBS2547712.1"/>
    </source>
</evidence>
<dbReference type="Proteomes" id="UP000730482">
    <property type="component" value="Unassembled WGS sequence"/>
</dbReference>
<reference evidence="1 2" key="1">
    <citation type="submission" date="2020-02" db="EMBL/GenBank/DDBJ databases">
        <title>Acidophilic actinobacteria isolated from forest soil.</title>
        <authorList>
            <person name="Golinska P."/>
        </authorList>
    </citation>
    <scope>NUCLEOTIDE SEQUENCE [LARGE SCALE GENOMIC DNA]</scope>
    <source>
        <strain evidence="1 2">NL8</strain>
    </source>
</reference>
<evidence type="ECO:0000313" key="2">
    <source>
        <dbReference type="Proteomes" id="UP000730482"/>
    </source>
</evidence>
<name>A0ABS5KNV6_9ACTN</name>
<sequence length="176" mass="18105">MKIWLQNPPPTGNGPTPTDLAKQAQAEMTLNGPTISTAPTTGGSGLVGMPVWLWTAQTPQTWGPQSKTATVPGLSVTATATAKSITWDMGDGHQFSCANPGTAYAPSYGSAASPNCGYTYTQPSGGNPGGDYKITATTIWQVSWVASTGQTGTLPPVTTPPSTTTVKIGELQVVNH</sequence>
<dbReference type="RefSeq" id="WP_212009292.1">
    <property type="nucleotide sequence ID" value="NZ_JAAFYZ010000033.1"/>
</dbReference>
<accession>A0ABS5KNV6</accession>
<keyword evidence="2" id="KW-1185">Reference proteome</keyword>
<dbReference type="EMBL" id="JAAFYZ010000033">
    <property type="protein sequence ID" value="MBS2547712.1"/>
    <property type="molecule type" value="Genomic_DNA"/>
</dbReference>
<comment type="caution">
    <text evidence="1">The sequence shown here is derived from an EMBL/GenBank/DDBJ whole genome shotgun (WGS) entry which is preliminary data.</text>
</comment>
<protein>
    <recommendedName>
        <fullName evidence="3">ATP/GTP-binding protein</fullName>
    </recommendedName>
</protein>
<organism evidence="1 2">
    <name type="scientific">Catenulispora pinistramenti</name>
    <dbReference type="NCBI Taxonomy" id="2705254"/>
    <lineage>
        <taxon>Bacteria</taxon>
        <taxon>Bacillati</taxon>
        <taxon>Actinomycetota</taxon>
        <taxon>Actinomycetes</taxon>
        <taxon>Catenulisporales</taxon>
        <taxon>Catenulisporaceae</taxon>
        <taxon>Catenulispora</taxon>
    </lineage>
</organism>
<evidence type="ECO:0008006" key="3">
    <source>
        <dbReference type="Google" id="ProtNLM"/>
    </source>
</evidence>
<gene>
    <name evidence="1" type="ORF">KGQ19_12625</name>
</gene>